<reference evidence="1" key="1">
    <citation type="journal article" date="2019" name="Environ. Microbiol.">
        <title>Fungal ecological strategies reflected in gene transcription - a case study of two litter decomposers.</title>
        <authorList>
            <person name="Barbi F."/>
            <person name="Kohler A."/>
            <person name="Barry K."/>
            <person name="Baskaran P."/>
            <person name="Daum C."/>
            <person name="Fauchery L."/>
            <person name="Ihrmark K."/>
            <person name="Kuo A."/>
            <person name="LaButti K."/>
            <person name="Lipzen A."/>
            <person name="Morin E."/>
            <person name="Grigoriev I.V."/>
            <person name="Henrissat B."/>
            <person name="Lindahl B."/>
            <person name="Martin F."/>
        </authorList>
    </citation>
    <scope>NUCLEOTIDE SEQUENCE</scope>
    <source>
        <strain evidence="1">JB14</strain>
    </source>
</reference>
<sequence>MNEGCGTGMSVERGSNLREFEGRYRGSLSTLVELSTSRRQYDMVTNKDRGSLSIPVLSSRCTQQRT</sequence>
<dbReference type="EMBL" id="ML769442">
    <property type="protein sequence ID" value="KAE9401752.1"/>
    <property type="molecule type" value="Genomic_DNA"/>
</dbReference>
<gene>
    <name evidence="1" type="ORF">BT96DRAFT_918635</name>
</gene>
<name>A0A6A4HRM2_9AGAR</name>
<evidence type="ECO:0000313" key="1">
    <source>
        <dbReference type="EMBL" id="KAE9401752.1"/>
    </source>
</evidence>
<keyword evidence="2" id="KW-1185">Reference proteome</keyword>
<dbReference type="AlphaFoldDB" id="A0A6A4HRM2"/>
<protein>
    <submittedName>
        <fullName evidence="1">Uncharacterized protein</fullName>
    </submittedName>
</protein>
<evidence type="ECO:0000313" key="2">
    <source>
        <dbReference type="Proteomes" id="UP000799118"/>
    </source>
</evidence>
<dbReference type="Proteomes" id="UP000799118">
    <property type="component" value="Unassembled WGS sequence"/>
</dbReference>
<proteinExistence type="predicted"/>
<organism evidence="1 2">
    <name type="scientific">Gymnopus androsaceus JB14</name>
    <dbReference type="NCBI Taxonomy" id="1447944"/>
    <lineage>
        <taxon>Eukaryota</taxon>
        <taxon>Fungi</taxon>
        <taxon>Dikarya</taxon>
        <taxon>Basidiomycota</taxon>
        <taxon>Agaricomycotina</taxon>
        <taxon>Agaricomycetes</taxon>
        <taxon>Agaricomycetidae</taxon>
        <taxon>Agaricales</taxon>
        <taxon>Marasmiineae</taxon>
        <taxon>Omphalotaceae</taxon>
        <taxon>Gymnopus</taxon>
    </lineage>
</organism>
<accession>A0A6A4HRM2</accession>